<protein>
    <submittedName>
        <fullName evidence="1">Uncharacterized protein</fullName>
    </submittedName>
</protein>
<gene>
    <name evidence="1" type="ORF">PGT21_030221</name>
</gene>
<accession>A0A5B0Q7A7</accession>
<proteinExistence type="predicted"/>
<sequence>MDDQPTRRRIRWDRDAVDGGLTSIQILLIWVTAEGNYAQWVATMMDGEERENVCLEIQAFLRIQGHIEREPRDINRKLQLLRRSYMCAHEFVMYATGAHRSQEPIILGGFHIIHLAHHKYENLQDIAVHPSGYARRVCPYWDLLSPVLGPSEFQFVEVIEDGQPPTEDGQSDNESTNTT</sequence>
<dbReference type="PANTHER" id="PTHR33324">
    <property type="entry name" value="EXPRESSED PROTEIN"/>
    <property type="match status" value="1"/>
</dbReference>
<dbReference type="OrthoDB" id="168171at2759"/>
<dbReference type="Proteomes" id="UP000324748">
    <property type="component" value="Unassembled WGS sequence"/>
</dbReference>
<organism evidence="1 2">
    <name type="scientific">Puccinia graminis f. sp. tritici</name>
    <dbReference type="NCBI Taxonomy" id="56615"/>
    <lineage>
        <taxon>Eukaryota</taxon>
        <taxon>Fungi</taxon>
        <taxon>Dikarya</taxon>
        <taxon>Basidiomycota</taxon>
        <taxon>Pucciniomycotina</taxon>
        <taxon>Pucciniomycetes</taxon>
        <taxon>Pucciniales</taxon>
        <taxon>Pucciniaceae</taxon>
        <taxon>Puccinia</taxon>
    </lineage>
</organism>
<reference evidence="1 2" key="1">
    <citation type="submission" date="2019-05" db="EMBL/GenBank/DDBJ databases">
        <title>Emergence of the Ug99 lineage of the wheat stem rust pathogen through somatic hybridization.</title>
        <authorList>
            <person name="Li F."/>
            <person name="Upadhyaya N.M."/>
            <person name="Sperschneider J."/>
            <person name="Matny O."/>
            <person name="Nguyen-Phuc H."/>
            <person name="Mago R."/>
            <person name="Raley C."/>
            <person name="Miller M.E."/>
            <person name="Silverstein K.A.T."/>
            <person name="Henningsen E."/>
            <person name="Hirsch C.D."/>
            <person name="Visser B."/>
            <person name="Pretorius Z.A."/>
            <person name="Steffenson B.J."/>
            <person name="Schwessinger B."/>
            <person name="Dodds P.N."/>
            <person name="Figueroa M."/>
        </authorList>
    </citation>
    <scope>NUCLEOTIDE SEQUENCE [LARGE SCALE GENOMIC DNA]</scope>
    <source>
        <strain evidence="1">21-0</strain>
    </source>
</reference>
<dbReference type="EMBL" id="VSWC01000028">
    <property type="protein sequence ID" value="KAA1108992.1"/>
    <property type="molecule type" value="Genomic_DNA"/>
</dbReference>
<comment type="caution">
    <text evidence="1">The sequence shown here is derived from an EMBL/GenBank/DDBJ whole genome shotgun (WGS) entry which is preliminary data.</text>
</comment>
<keyword evidence="2" id="KW-1185">Reference proteome</keyword>
<dbReference type="PANTHER" id="PTHR33324:SF2">
    <property type="entry name" value="MYB_SANT-LIKE DNA-BINDING DOMAIN-CONTAINING PROTEIN"/>
    <property type="match status" value="1"/>
</dbReference>
<evidence type="ECO:0000313" key="2">
    <source>
        <dbReference type="Proteomes" id="UP000324748"/>
    </source>
</evidence>
<dbReference type="AlphaFoldDB" id="A0A5B0Q7A7"/>
<name>A0A5B0Q7A7_PUCGR</name>
<evidence type="ECO:0000313" key="1">
    <source>
        <dbReference type="EMBL" id="KAA1108992.1"/>
    </source>
</evidence>